<dbReference type="eggNOG" id="COG0402">
    <property type="taxonomic scope" value="Bacteria"/>
</dbReference>
<reference evidence="6 7" key="1">
    <citation type="journal article" date="2009" name="Stand. Genomic Sci.">
        <title>Complete genome sequence of Thermanaerovibrio acidaminovorans type strain (Su883).</title>
        <authorList>
            <person name="Chovatia M."/>
            <person name="Sikorski J."/>
            <person name="Schroder M."/>
            <person name="Lapidus A."/>
            <person name="Nolan M."/>
            <person name="Tice H."/>
            <person name="Glavina Del Rio T."/>
            <person name="Copeland A."/>
            <person name="Cheng J.F."/>
            <person name="Lucas S."/>
            <person name="Chen F."/>
            <person name="Bruce D."/>
            <person name="Goodwin L."/>
            <person name="Pitluck S."/>
            <person name="Ivanova N."/>
            <person name="Mavromatis K."/>
            <person name="Ovchinnikova G."/>
            <person name="Pati A."/>
            <person name="Chen A."/>
            <person name="Palaniappan K."/>
            <person name="Land M."/>
            <person name="Hauser L."/>
            <person name="Chang Y.J."/>
            <person name="Jeffries C.D."/>
            <person name="Chain P."/>
            <person name="Saunders E."/>
            <person name="Detter J.C."/>
            <person name="Brettin T."/>
            <person name="Rohde M."/>
            <person name="Goker M."/>
            <person name="Spring S."/>
            <person name="Bristow J."/>
            <person name="Markowitz V."/>
            <person name="Hugenholtz P."/>
            <person name="Kyrpides N.C."/>
            <person name="Klenk H.P."/>
            <person name="Eisen J.A."/>
        </authorList>
    </citation>
    <scope>NUCLEOTIDE SEQUENCE [LARGE SCALE GENOMIC DNA]</scope>
    <source>
        <strain evidence="7">ATCC 49978 / DSM 6589 / Su883</strain>
    </source>
</reference>
<dbReference type="Pfam" id="PF01979">
    <property type="entry name" value="Amidohydro_1"/>
    <property type="match status" value="1"/>
</dbReference>
<dbReference type="Gene3D" id="2.30.40.10">
    <property type="entry name" value="Urease, subunit C, domain 1"/>
    <property type="match status" value="1"/>
</dbReference>
<dbReference type="Proteomes" id="UP000002030">
    <property type="component" value="Chromosome"/>
</dbReference>
<dbReference type="Gene3D" id="3.20.20.140">
    <property type="entry name" value="Metal-dependent hydrolases"/>
    <property type="match status" value="1"/>
</dbReference>
<dbReference type="SUPFAM" id="SSF51338">
    <property type="entry name" value="Composite domain of metallo-dependent hydrolases"/>
    <property type="match status" value="1"/>
</dbReference>
<evidence type="ECO:0000313" key="7">
    <source>
        <dbReference type="Proteomes" id="UP000002030"/>
    </source>
</evidence>
<dbReference type="PATRIC" id="fig|525903.6.peg.427"/>
<evidence type="ECO:0000313" key="6">
    <source>
        <dbReference type="EMBL" id="ACZ18659.1"/>
    </source>
</evidence>
<name>D1B8Q6_THEAS</name>
<keyword evidence="1" id="KW-0479">Metal-binding</keyword>
<feature type="domain" description="Aminodeoxyfutalosine deaminase/Imidazolonepropionase-like composite" evidence="5">
    <location>
        <begin position="31"/>
        <end position="56"/>
    </location>
</feature>
<feature type="domain" description="Amidohydrolase-related" evidence="4">
    <location>
        <begin position="66"/>
        <end position="420"/>
    </location>
</feature>
<accession>D1B8Q6</accession>
<dbReference type="InterPro" id="IPR054418">
    <property type="entry name" value="MQNX/HUTI_composite_N"/>
</dbReference>
<evidence type="ECO:0000259" key="5">
    <source>
        <dbReference type="Pfam" id="PF22039"/>
    </source>
</evidence>
<dbReference type="InterPro" id="IPR050287">
    <property type="entry name" value="MTA/SAH_deaminase"/>
</dbReference>
<dbReference type="NCBIfam" id="NF005540">
    <property type="entry name" value="PRK07203.1"/>
    <property type="match status" value="1"/>
</dbReference>
<keyword evidence="7" id="KW-1185">Reference proteome</keyword>
<dbReference type="GO" id="GO:0046872">
    <property type="term" value="F:metal ion binding"/>
    <property type="evidence" value="ECO:0007669"/>
    <property type="project" value="UniProtKB-KW"/>
</dbReference>
<dbReference type="InterPro" id="IPR032466">
    <property type="entry name" value="Metal_Hydrolase"/>
</dbReference>
<dbReference type="PANTHER" id="PTHR43794:SF11">
    <property type="entry name" value="AMIDOHYDROLASE-RELATED DOMAIN-CONTAINING PROTEIN"/>
    <property type="match status" value="1"/>
</dbReference>
<dbReference type="STRING" id="525903.Taci_0422"/>
<protein>
    <submittedName>
        <fullName evidence="6">Selenium metabolism protein SsnA</fullName>
    </submittedName>
</protein>
<dbReference type="HOGENOM" id="CLU_012358_2_6_0"/>
<gene>
    <name evidence="6" type="ordered locus">Taci_0422</name>
</gene>
<dbReference type="InterPro" id="IPR006680">
    <property type="entry name" value="Amidohydro-rel"/>
</dbReference>
<dbReference type="KEGG" id="tai:Taci_0422"/>
<evidence type="ECO:0000256" key="2">
    <source>
        <dbReference type="ARBA" id="ARBA00022801"/>
    </source>
</evidence>
<dbReference type="EnsemblBacteria" id="ACZ18659">
    <property type="protein sequence ID" value="ACZ18659"/>
    <property type="gene ID" value="Taci_0422"/>
</dbReference>
<proteinExistence type="predicted"/>
<dbReference type="GO" id="GO:0016810">
    <property type="term" value="F:hydrolase activity, acting on carbon-nitrogen (but not peptide) bonds"/>
    <property type="evidence" value="ECO:0007669"/>
    <property type="project" value="InterPro"/>
</dbReference>
<keyword evidence="3" id="KW-0862">Zinc</keyword>
<evidence type="ECO:0000259" key="4">
    <source>
        <dbReference type="Pfam" id="PF01979"/>
    </source>
</evidence>
<dbReference type="InterPro" id="IPR017700">
    <property type="entry name" value="Aminohydrolase_SsnA"/>
</dbReference>
<dbReference type="Pfam" id="PF22039">
    <property type="entry name" value="HUTI_composite_bact"/>
    <property type="match status" value="1"/>
</dbReference>
<sequence>MSPNLGVREMLLVGNGAVITRDPSRPFIRDGAVLCDGGLIREVGTWADLGARYPEAQFLDAKGGLIHPGLINAHMHYYSALVRGFGGKGGEPAADFVQVLERLWWRLDKALTLEDVKVSAQVCLLEAIRCGCTCMLDHHASPNAITGSLFAIAEAVEEMGLSACLCYEVSDRDGEDKALEGIRENRDFIQHASKGDGRRMAGTFGLHASLTLSDKTLDMCASSGDYQGFHVHVAEGQTDEPLCRERHGLSIVDRFRRFGLLGPKSMAIHCIHVDQEEMEILKDTRTAVVHNPESNMGNAVGAAKVLEMNRMGILMGLGTDGYVCDMLRSYAMANALVKHSAGHPNVGWGEIPTMLFQRNYEIANRYFSVNRGMLKEGWAADLVVFDYDPPTPLSDANVNGHLLFGPLTGHVVHTVADGKVLYKDRAFTSVDPKAIMARARELAVKVWERF</sequence>
<dbReference type="SUPFAM" id="SSF51556">
    <property type="entry name" value="Metallo-dependent hydrolases"/>
    <property type="match status" value="1"/>
</dbReference>
<dbReference type="EMBL" id="CP001818">
    <property type="protein sequence ID" value="ACZ18659.1"/>
    <property type="molecule type" value="Genomic_DNA"/>
</dbReference>
<dbReference type="AlphaFoldDB" id="D1B8Q6"/>
<evidence type="ECO:0000256" key="1">
    <source>
        <dbReference type="ARBA" id="ARBA00022723"/>
    </source>
</evidence>
<dbReference type="PANTHER" id="PTHR43794">
    <property type="entry name" value="AMINOHYDROLASE SSNA-RELATED"/>
    <property type="match status" value="1"/>
</dbReference>
<dbReference type="InterPro" id="IPR011059">
    <property type="entry name" value="Metal-dep_hydrolase_composite"/>
</dbReference>
<dbReference type="NCBIfam" id="TIGR03314">
    <property type="entry name" value="Se_ssnA"/>
    <property type="match status" value="1"/>
</dbReference>
<dbReference type="OrthoDB" id="9807210at2"/>
<organism evidence="6 7">
    <name type="scientific">Thermanaerovibrio acidaminovorans (strain ATCC 49978 / DSM 6589 / Su883)</name>
    <name type="common">Selenomonas acidaminovorans</name>
    <dbReference type="NCBI Taxonomy" id="525903"/>
    <lineage>
        <taxon>Bacteria</taxon>
        <taxon>Thermotogati</taxon>
        <taxon>Synergistota</taxon>
        <taxon>Synergistia</taxon>
        <taxon>Synergistales</taxon>
        <taxon>Synergistaceae</taxon>
        <taxon>Thermanaerovibrio</taxon>
    </lineage>
</organism>
<keyword evidence="2" id="KW-0378">Hydrolase</keyword>
<evidence type="ECO:0000256" key="3">
    <source>
        <dbReference type="ARBA" id="ARBA00022833"/>
    </source>
</evidence>